<gene>
    <name evidence="2" type="ORF">LQV63_21645</name>
</gene>
<dbReference type="Proteomes" id="UP001199916">
    <property type="component" value="Unassembled WGS sequence"/>
</dbReference>
<protein>
    <submittedName>
        <fullName evidence="2">Uncharacterized protein</fullName>
    </submittedName>
</protein>
<sequence length="261" mass="29049">MKTTMKVAIATLSSILLFGSMNLAAEAASSPAVSNLTLKTAAAKSQVASEGEKLEKKEQARIAELLEKNPDDTYMVYVSNEVTKQKKAVVYSMGNSFPKFDTYDAYQKKASTLKDTVLQQPNDLPEGYQFVTAGIDGPYSTDYTKEMEAEAKKLGKKIYSKKINWTRANGIVLEYANGENNLNMSYIAFDPKGVTIDQKGYSYQSSAEIIKKNPKFANSPELIRNTLIWFEKGKQFTITTNPENPLTKDDLIKLAETMVKK</sequence>
<comment type="caution">
    <text evidence="2">The sequence shown here is derived from an EMBL/GenBank/DDBJ whole genome shotgun (WGS) entry which is preliminary data.</text>
</comment>
<evidence type="ECO:0000256" key="1">
    <source>
        <dbReference type="SAM" id="SignalP"/>
    </source>
</evidence>
<proteinExistence type="predicted"/>
<feature type="chain" id="PRO_5046545467" evidence="1">
    <location>
        <begin position="25"/>
        <end position="261"/>
    </location>
</feature>
<keyword evidence="3" id="KW-1185">Reference proteome</keyword>
<dbReference type="RefSeq" id="WP_233698229.1">
    <property type="nucleotide sequence ID" value="NZ_JAJNBZ010000021.1"/>
</dbReference>
<feature type="signal peptide" evidence="1">
    <location>
        <begin position="1"/>
        <end position="24"/>
    </location>
</feature>
<evidence type="ECO:0000313" key="3">
    <source>
        <dbReference type="Proteomes" id="UP001199916"/>
    </source>
</evidence>
<name>A0ABS8YJ00_9BACL</name>
<dbReference type="EMBL" id="JAJNBZ010000021">
    <property type="protein sequence ID" value="MCE5171888.1"/>
    <property type="molecule type" value="Genomic_DNA"/>
</dbReference>
<evidence type="ECO:0000313" key="2">
    <source>
        <dbReference type="EMBL" id="MCE5171888.1"/>
    </source>
</evidence>
<reference evidence="2 3" key="1">
    <citation type="submission" date="2021-11" db="EMBL/GenBank/DDBJ databases">
        <title>Draft genome sequence of Paenibacillus profundus YoMME, a new Gram-positive bacteria with exoelectrogenic properties.</title>
        <authorList>
            <person name="Hubenova Y."/>
            <person name="Hubenova E."/>
            <person name="Manasiev Y."/>
            <person name="Peykov S."/>
            <person name="Mitov M."/>
        </authorList>
    </citation>
    <scope>NUCLEOTIDE SEQUENCE [LARGE SCALE GENOMIC DNA]</scope>
    <source>
        <strain evidence="2 3">YoMME</strain>
    </source>
</reference>
<keyword evidence="1" id="KW-0732">Signal</keyword>
<organism evidence="2 3">
    <name type="scientific">Paenibacillus profundus</name>
    <dbReference type="NCBI Taxonomy" id="1173085"/>
    <lineage>
        <taxon>Bacteria</taxon>
        <taxon>Bacillati</taxon>
        <taxon>Bacillota</taxon>
        <taxon>Bacilli</taxon>
        <taxon>Bacillales</taxon>
        <taxon>Paenibacillaceae</taxon>
        <taxon>Paenibacillus</taxon>
    </lineage>
</organism>
<accession>A0ABS8YJ00</accession>